<dbReference type="PANTHER" id="PTHR44757">
    <property type="entry name" value="DIGUANYLATE CYCLASE DGCP"/>
    <property type="match status" value="1"/>
</dbReference>
<dbReference type="InterPro" id="IPR035965">
    <property type="entry name" value="PAS-like_dom_sf"/>
</dbReference>
<reference evidence="6 7" key="1">
    <citation type="submission" date="2017-12" db="EMBL/GenBank/DDBJ databases">
        <title>Anaerobic carbon monoxide metabolism by Pleomorphomonas carboxyditropha sp. nov., a new mesophilic hydrogenogenic carboxidotroph.</title>
        <authorList>
            <person name="Esquivel-Elizondo S."/>
            <person name="Krajmalnik-Brown R."/>
        </authorList>
    </citation>
    <scope>NUCLEOTIDE SEQUENCE [LARGE SCALE GENOMIC DNA]</scope>
    <source>
        <strain evidence="6 7">R5-392</strain>
    </source>
</reference>
<dbReference type="SUPFAM" id="SSF55785">
    <property type="entry name" value="PYP-like sensor domain (PAS domain)"/>
    <property type="match status" value="1"/>
</dbReference>
<dbReference type="Gene3D" id="3.20.20.450">
    <property type="entry name" value="EAL domain"/>
    <property type="match status" value="1"/>
</dbReference>
<dbReference type="Gene3D" id="6.10.340.10">
    <property type="match status" value="1"/>
</dbReference>
<feature type="transmembrane region" description="Helical" evidence="2">
    <location>
        <begin position="201"/>
        <end position="218"/>
    </location>
</feature>
<organism evidence="6 7">
    <name type="scientific">Pleomorphomonas diazotrophica</name>
    <dbReference type="NCBI Taxonomy" id="1166257"/>
    <lineage>
        <taxon>Bacteria</taxon>
        <taxon>Pseudomonadati</taxon>
        <taxon>Pseudomonadota</taxon>
        <taxon>Alphaproteobacteria</taxon>
        <taxon>Hyphomicrobiales</taxon>
        <taxon>Pleomorphomonadaceae</taxon>
        <taxon>Pleomorphomonas</taxon>
    </lineage>
</organism>
<dbReference type="PANTHER" id="PTHR44757:SF2">
    <property type="entry name" value="BIOFILM ARCHITECTURE MAINTENANCE PROTEIN MBAA"/>
    <property type="match status" value="1"/>
</dbReference>
<dbReference type="AlphaFoldDB" id="A0A1I4QS14"/>
<dbReference type="FunFam" id="3.30.70.270:FF:000001">
    <property type="entry name" value="Diguanylate cyclase domain protein"/>
    <property type="match status" value="1"/>
</dbReference>
<evidence type="ECO:0000259" key="3">
    <source>
        <dbReference type="PROSITE" id="PS50883"/>
    </source>
</evidence>
<dbReference type="SMART" id="SM00052">
    <property type="entry name" value="EAL"/>
    <property type="match status" value="1"/>
</dbReference>
<dbReference type="Pfam" id="PF12729">
    <property type="entry name" value="4HB_MCP_1"/>
    <property type="match status" value="1"/>
</dbReference>
<dbReference type="SMART" id="SM00267">
    <property type="entry name" value="GGDEF"/>
    <property type="match status" value="1"/>
</dbReference>
<dbReference type="Gene3D" id="3.30.70.270">
    <property type="match status" value="1"/>
</dbReference>
<dbReference type="InterPro" id="IPR029787">
    <property type="entry name" value="Nucleotide_cyclase"/>
</dbReference>
<dbReference type="InterPro" id="IPR003660">
    <property type="entry name" value="HAMP_dom"/>
</dbReference>
<feature type="domain" description="HAMP" evidence="4">
    <location>
        <begin position="220"/>
        <end position="274"/>
    </location>
</feature>
<dbReference type="Pfam" id="PF00563">
    <property type="entry name" value="EAL"/>
    <property type="match status" value="1"/>
</dbReference>
<proteinExistence type="predicted"/>
<accession>A0A1I4QS14</accession>
<comment type="caution">
    <text evidence="6">The sequence shown here is derived from an EMBL/GenBank/DDBJ whole genome shotgun (WGS) entry which is preliminary data.</text>
</comment>
<keyword evidence="7" id="KW-1185">Reference proteome</keyword>
<keyword evidence="2" id="KW-1133">Transmembrane helix</keyword>
<dbReference type="Pfam" id="PF00990">
    <property type="entry name" value="GGDEF"/>
    <property type="match status" value="1"/>
</dbReference>
<evidence type="ECO:0000313" key="6">
    <source>
        <dbReference type="EMBL" id="PKR90459.1"/>
    </source>
</evidence>
<dbReference type="PROSITE" id="PS50883">
    <property type="entry name" value="EAL"/>
    <property type="match status" value="1"/>
</dbReference>
<dbReference type="InterPro" id="IPR000014">
    <property type="entry name" value="PAS"/>
</dbReference>
<dbReference type="InterPro" id="IPR052155">
    <property type="entry name" value="Biofilm_reg_signaling"/>
</dbReference>
<dbReference type="NCBIfam" id="TIGR00254">
    <property type="entry name" value="GGDEF"/>
    <property type="match status" value="1"/>
</dbReference>
<protein>
    <submittedName>
        <fullName evidence="6">GGDEF domain-containing protein</fullName>
    </submittedName>
</protein>
<dbReference type="GO" id="GO:0071111">
    <property type="term" value="F:cyclic-guanylate-specific phosphodiesterase activity"/>
    <property type="evidence" value="ECO:0007669"/>
    <property type="project" value="UniProtKB-EC"/>
</dbReference>
<dbReference type="InterPro" id="IPR001633">
    <property type="entry name" value="EAL_dom"/>
</dbReference>
<dbReference type="InterPro" id="IPR000160">
    <property type="entry name" value="GGDEF_dom"/>
</dbReference>
<evidence type="ECO:0000259" key="4">
    <source>
        <dbReference type="PROSITE" id="PS50885"/>
    </source>
</evidence>
<dbReference type="SUPFAM" id="SSF55073">
    <property type="entry name" value="Nucleotide cyclase"/>
    <property type="match status" value="1"/>
</dbReference>
<dbReference type="Proteomes" id="UP000233491">
    <property type="component" value="Unassembled WGS sequence"/>
</dbReference>
<dbReference type="Pfam" id="PF00672">
    <property type="entry name" value="HAMP"/>
    <property type="match status" value="1"/>
</dbReference>
<evidence type="ECO:0000256" key="2">
    <source>
        <dbReference type="SAM" id="Phobius"/>
    </source>
</evidence>
<dbReference type="SMART" id="SM00304">
    <property type="entry name" value="HAMP"/>
    <property type="match status" value="1"/>
</dbReference>
<feature type="domain" description="GGDEF" evidence="5">
    <location>
        <begin position="436"/>
        <end position="570"/>
    </location>
</feature>
<dbReference type="NCBIfam" id="TIGR00229">
    <property type="entry name" value="sensory_box"/>
    <property type="match status" value="1"/>
</dbReference>
<dbReference type="SUPFAM" id="SSF141868">
    <property type="entry name" value="EAL domain-like"/>
    <property type="match status" value="1"/>
</dbReference>
<dbReference type="CDD" id="cd01949">
    <property type="entry name" value="GGDEF"/>
    <property type="match status" value="1"/>
</dbReference>
<feature type="transmembrane region" description="Helical" evidence="2">
    <location>
        <begin position="20"/>
        <end position="43"/>
    </location>
</feature>
<keyword evidence="2" id="KW-0812">Transmembrane</keyword>
<dbReference type="InterPro" id="IPR024478">
    <property type="entry name" value="HlyB_4HB_MCP"/>
</dbReference>
<dbReference type="Pfam" id="PF12860">
    <property type="entry name" value="PAS_7"/>
    <property type="match status" value="1"/>
</dbReference>
<dbReference type="CDD" id="cd01948">
    <property type="entry name" value="EAL"/>
    <property type="match status" value="1"/>
</dbReference>
<comment type="catalytic activity">
    <reaction evidence="1">
        <text>3',3'-c-di-GMP + H2O = 5'-phosphoguanylyl(3'-&gt;5')guanosine + H(+)</text>
        <dbReference type="Rhea" id="RHEA:24902"/>
        <dbReference type="ChEBI" id="CHEBI:15377"/>
        <dbReference type="ChEBI" id="CHEBI:15378"/>
        <dbReference type="ChEBI" id="CHEBI:58754"/>
        <dbReference type="ChEBI" id="CHEBI:58805"/>
        <dbReference type="EC" id="3.1.4.52"/>
    </reaction>
    <physiologicalReaction direction="left-to-right" evidence="1">
        <dbReference type="Rhea" id="RHEA:24903"/>
    </physiologicalReaction>
</comment>
<dbReference type="InterPro" id="IPR047347">
    <property type="entry name" value="YvaQ-like_sensor"/>
</dbReference>
<dbReference type="CDD" id="cd06225">
    <property type="entry name" value="HAMP"/>
    <property type="match status" value="1"/>
</dbReference>
<dbReference type="OrthoDB" id="9814202at2"/>
<dbReference type="GO" id="GO:0007165">
    <property type="term" value="P:signal transduction"/>
    <property type="evidence" value="ECO:0007669"/>
    <property type="project" value="InterPro"/>
</dbReference>
<dbReference type="PROSITE" id="PS50885">
    <property type="entry name" value="HAMP"/>
    <property type="match status" value="1"/>
</dbReference>
<dbReference type="GO" id="GO:0016020">
    <property type="term" value="C:membrane"/>
    <property type="evidence" value="ECO:0007669"/>
    <property type="project" value="InterPro"/>
</dbReference>
<dbReference type="SUPFAM" id="SSF158472">
    <property type="entry name" value="HAMP domain-like"/>
    <property type="match status" value="1"/>
</dbReference>
<evidence type="ECO:0000259" key="5">
    <source>
        <dbReference type="PROSITE" id="PS50887"/>
    </source>
</evidence>
<dbReference type="InterPro" id="IPR035919">
    <property type="entry name" value="EAL_sf"/>
</dbReference>
<dbReference type="Gene3D" id="3.30.450.20">
    <property type="entry name" value="PAS domain"/>
    <property type="match status" value="1"/>
</dbReference>
<dbReference type="EMBL" id="PJNW01000002">
    <property type="protein sequence ID" value="PKR90459.1"/>
    <property type="molecule type" value="Genomic_DNA"/>
</dbReference>
<gene>
    <name evidence="6" type="ORF">CXZ10_03560</name>
</gene>
<dbReference type="FunFam" id="3.20.20.450:FF:000001">
    <property type="entry name" value="Cyclic di-GMP phosphodiesterase yahA"/>
    <property type="match status" value="1"/>
</dbReference>
<name>A0A1I4QS14_9HYPH</name>
<sequence>MSWHDEPIGIMRNASIRAKLSGAIVFVMLLIAAVSGLGVAQIISVNRVTTEIREVRLPQVELLEKLRRLALQHNLVVMRRLQVIDYRNLAEIDASLNETRLDLNTASASFKATISSPEEARLFAIFSHAWEIYLASLDQVNDAIDSGELEQATEYANGTTRLQYQAAVNELENLIAYAKARSEDAAARASTAVSRAVTQSLIALVIASLAALGAVFWVQRNVSGPLRNVAHAMRRLTIGDHTTPIPEPSPRRDEIGVLLFALAGYRDALIHSREFARNAEREWERLRAAVANMPVGLSMFDASDRLIICNRIYCDMYGLAPEDTLRGRTHHEIFADAFRHGGIYVPVAEVLAEARSSHSGTTHFVYETSDDRILSLGIQNIAGGGWIAIHEDITARRRVEEKIRHMARHDALTDLGNRLLFRDSLEDALSEISDKERIAVLCIDLDRFKNVNDTLGHPVGDALLQAVADRLRSCISQNDIAARFGGDEFAIIQLGPVQQPEAATDLARRIVRIVGEPYEIDGQQIIIGASVGIAIAPLDGSNADTLLKNADMALYTAKADGRGVYRFFRDEMSLRSQTRRLLELELRRALISEELCLHYQPMFSMDNREIIGFEALLRWNHPTRGIVAPNEFIWLAEEVGLIVPMGQWVLEQACRDAASWPGHISIAVNVSPVQFRERTFADQVLAALAASGLEAHRLEIEITERVLIADTSMTLAILQRLHEIGVRIAMDDFGTGYSSLGYLRQFHFDRIKIDRSFVADLGEGDQESLAIVRAVASLSSNLNIATTAEGVESEQQFERLRAEGCDTVQGFLLGMPVPAEEVSRMFAEGGSAISAA</sequence>
<feature type="domain" description="EAL" evidence="3">
    <location>
        <begin position="579"/>
        <end position="830"/>
    </location>
</feature>
<dbReference type="GO" id="GO:0071732">
    <property type="term" value="P:cellular response to nitric oxide"/>
    <property type="evidence" value="ECO:0007669"/>
    <property type="project" value="UniProtKB-ARBA"/>
</dbReference>
<keyword evidence="2" id="KW-0472">Membrane</keyword>
<evidence type="ECO:0000313" key="7">
    <source>
        <dbReference type="Proteomes" id="UP000233491"/>
    </source>
</evidence>
<dbReference type="InterPro" id="IPR043128">
    <property type="entry name" value="Rev_trsase/Diguanyl_cyclase"/>
</dbReference>
<dbReference type="CDD" id="cd19411">
    <property type="entry name" value="MCP2201-like_sensor"/>
    <property type="match status" value="1"/>
</dbReference>
<dbReference type="PROSITE" id="PS50887">
    <property type="entry name" value="GGDEF"/>
    <property type="match status" value="1"/>
</dbReference>
<evidence type="ECO:0000256" key="1">
    <source>
        <dbReference type="ARBA" id="ARBA00051114"/>
    </source>
</evidence>